<accession>A0ABN1CAD0</accession>
<dbReference type="InterPro" id="IPR041375">
    <property type="entry name" value="VapC45_PIN-like"/>
</dbReference>
<dbReference type="RefSeq" id="WP_087838852.1">
    <property type="nucleotide sequence ID" value="NZ_BAAAEN010000014.1"/>
</dbReference>
<dbReference type="Proteomes" id="UP001501706">
    <property type="component" value="Unassembled WGS sequence"/>
</dbReference>
<dbReference type="Pfam" id="PF18478">
    <property type="entry name" value="PIN_10"/>
    <property type="match status" value="1"/>
</dbReference>
<protein>
    <recommendedName>
        <fullName evidence="1">VapC45 PIN like domain-containing protein</fullName>
    </recommendedName>
</protein>
<name>A0ABN1CAD0_9BURK</name>
<sequence>MNFLLDNNLPPQWAPALAEASQGVLAGRIGEVCHLRSRFPKNTDDIVWLRTLGEERDWAILSVDAFRKKNGAERQVIRQYGLSVFVLQSSWSSRKYWDKLSQLVLWWPRIVDQANTVERAAVEVPWRVSTRFKQL</sequence>
<organism evidence="2 3">
    <name type="scientific">Pigmentiphaga daeguensis</name>
    <dbReference type="NCBI Taxonomy" id="414049"/>
    <lineage>
        <taxon>Bacteria</taxon>
        <taxon>Pseudomonadati</taxon>
        <taxon>Pseudomonadota</taxon>
        <taxon>Betaproteobacteria</taxon>
        <taxon>Burkholderiales</taxon>
        <taxon>Alcaligenaceae</taxon>
        <taxon>Pigmentiphaga</taxon>
    </lineage>
</organism>
<feature type="domain" description="VapC45 PIN like" evidence="1">
    <location>
        <begin position="1"/>
        <end position="89"/>
    </location>
</feature>
<gene>
    <name evidence="2" type="ORF">GCM10009097_35610</name>
</gene>
<evidence type="ECO:0000313" key="3">
    <source>
        <dbReference type="Proteomes" id="UP001501706"/>
    </source>
</evidence>
<keyword evidence="3" id="KW-1185">Reference proteome</keyword>
<evidence type="ECO:0000259" key="1">
    <source>
        <dbReference type="Pfam" id="PF18478"/>
    </source>
</evidence>
<comment type="caution">
    <text evidence="2">The sequence shown here is derived from an EMBL/GenBank/DDBJ whole genome shotgun (WGS) entry which is preliminary data.</text>
</comment>
<evidence type="ECO:0000313" key="2">
    <source>
        <dbReference type="EMBL" id="GAA0515035.1"/>
    </source>
</evidence>
<dbReference type="EMBL" id="BAAAEN010000014">
    <property type="protein sequence ID" value="GAA0515035.1"/>
    <property type="molecule type" value="Genomic_DNA"/>
</dbReference>
<proteinExistence type="predicted"/>
<reference evidence="2 3" key="1">
    <citation type="journal article" date="2019" name="Int. J. Syst. Evol. Microbiol.">
        <title>The Global Catalogue of Microorganisms (GCM) 10K type strain sequencing project: providing services to taxonomists for standard genome sequencing and annotation.</title>
        <authorList>
            <consortium name="The Broad Institute Genomics Platform"/>
            <consortium name="The Broad Institute Genome Sequencing Center for Infectious Disease"/>
            <person name="Wu L."/>
            <person name="Ma J."/>
        </authorList>
    </citation>
    <scope>NUCLEOTIDE SEQUENCE [LARGE SCALE GENOMIC DNA]</scope>
    <source>
        <strain evidence="2 3">JCM 14330</strain>
    </source>
</reference>